<dbReference type="InterPro" id="IPR052462">
    <property type="entry name" value="SLIRP/GR-RBP-like"/>
</dbReference>
<feature type="region of interest" description="Disordered" evidence="3">
    <location>
        <begin position="336"/>
        <end position="362"/>
    </location>
</feature>
<evidence type="ECO:0000313" key="5">
    <source>
        <dbReference type="EMBL" id="KAK4134125.1"/>
    </source>
</evidence>
<dbReference type="Gene3D" id="3.30.70.330">
    <property type="match status" value="2"/>
</dbReference>
<accession>A0AAN6UJW5</accession>
<feature type="domain" description="RRM" evidence="4">
    <location>
        <begin position="51"/>
        <end position="128"/>
    </location>
</feature>
<evidence type="ECO:0000259" key="4">
    <source>
        <dbReference type="PROSITE" id="PS50102"/>
    </source>
</evidence>
<dbReference type="InterPro" id="IPR012677">
    <property type="entry name" value="Nucleotide-bd_a/b_plait_sf"/>
</dbReference>
<sequence length="393" mass="40964">MSTVVEKVADATATAVNDVTNALANTSVTGKAADDKSATNDAVLASAAEGRRLYIGNLAYATTEGELKDFFKGYLVESVSIPKNPRTDRPVGYAFVDLSTPSEAERAIAELSGKEILERKVSVQLARKPEANEKAEGANAEGSGGEGARRRQSTRGRGRAGRGRGGRARGARGSGDEKSHEEGAAPAEDFAGASAPADQVEALTDVTNEAAAADREGKHGKAQPRAARERRERGPPADGIPSKTKVMVANLPYDLTEEQLKELFNAYHPLSAKIALRPIPRFMIKKLQARGEPRKGRGFGFVTLASEELQQQAVTEMNGKDIDGREIAVKVAIDSPDKTDDDFKTTEVDAEASSGAETAEAAPVAAAPVAAAPVAAAPIAAAPVAAAPTPATA</sequence>
<evidence type="ECO:0000256" key="3">
    <source>
        <dbReference type="SAM" id="MobiDB-lite"/>
    </source>
</evidence>
<feature type="domain" description="RRM" evidence="4">
    <location>
        <begin position="244"/>
        <end position="334"/>
    </location>
</feature>
<dbReference type="InterPro" id="IPR035979">
    <property type="entry name" value="RBD_domain_sf"/>
</dbReference>
<dbReference type="SUPFAM" id="SSF54928">
    <property type="entry name" value="RNA-binding domain, RBD"/>
    <property type="match status" value="2"/>
</dbReference>
<dbReference type="InterPro" id="IPR000504">
    <property type="entry name" value="RRM_dom"/>
</dbReference>
<dbReference type="EMBL" id="MU853409">
    <property type="protein sequence ID" value="KAK4134125.1"/>
    <property type="molecule type" value="Genomic_DNA"/>
</dbReference>
<dbReference type="AlphaFoldDB" id="A0AAN6UJW5"/>
<dbReference type="FunFam" id="3.30.70.330:FF:001113">
    <property type="entry name" value="RNP domain protein"/>
    <property type="match status" value="1"/>
</dbReference>
<dbReference type="Pfam" id="PF00076">
    <property type="entry name" value="RRM_1"/>
    <property type="match status" value="2"/>
</dbReference>
<feature type="compositionally biased region" description="Basic residues" evidence="3">
    <location>
        <begin position="150"/>
        <end position="170"/>
    </location>
</feature>
<keyword evidence="6" id="KW-1185">Reference proteome</keyword>
<gene>
    <name evidence="5" type="ORF">BT67DRAFT_434259</name>
</gene>
<feature type="region of interest" description="Disordered" evidence="3">
    <location>
        <begin position="210"/>
        <end position="243"/>
    </location>
</feature>
<reference evidence="5" key="2">
    <citation type="submission" date="2023-05" db="EMBL/GenBank/DDBJ databases">
        <authorList>
            <consortium name="Lawrence Berkeley National Laboratory"/>
            <person name="Steindorff A."/>
            <person name="Hensen N."/>
            <person name="Bonometti L."/>
            <person name="Westerberg I."/>
            <person name="Brannstrom I.O."/>
            <person name="Guillou S."/>
            <person name="Cros-Aarteil S."/>
            <person name="Calhoun S."/>
            <person name="Haridas S."/>
            <person name="Kuo A."/>
            <person name="Mondo S."/>
            <person name="Pangilinan J."/>
            <person name="Riley R."/>
            <person name="Labutti K."/>
            <person name="Andreopoulos B."/>
            <person name="Lipzen A."/>
            <person name="Chen C."/>
            <person name="Yanf M."/>
            <person name="Daum C."/>
            <person name="Ng V."/>
            <person name="Clum A."/>
            <person name="Ohm R."/>
            <person name="Martin F."/>
            <person name="Silar P."/>
            <person name="Natvig D."/>
            <person name="Lalanne C."/>
            <person name="Gautier V."/>
            <person name="Ament-Velasquez S.L."/>
            <person name="Kruys A."/>
            <person name="Hutchinson M.I."/>
            <person name="Powell A.J."/>
            <person name="Barry K."/>
            <person name="Miller A.N."/>
            <person name="Grigoriev I.V."/>
            <person name="Debuchy R."/>
            <person name="Gladieux P."/>
            <person name="Thoren M.H."/>
            <person name="Johannesson H."/>
        </authorList>
    </citation>
    <scope>NUCLEOTIDE SEQUENCE</scope>
    <source>
        <strain evidence="5">CBS 123565</strain>
    </source>
</reference>
<evidence type="ECO:0000313" key="6">
    <source>
        <dbReference type="Proteomes" id="UP001304895"/>
    </source>
</evidence>
<keyword evidence="1 2" id="KW-0694">RNA-binding</keyword>
<feature type="compositionally biased region" description="Low complexity" evidence="3">
    <location>
        <begin position="351"/>
        <end position="362"/>
    </location>
</feature>
<feature type="compositionally biased region" description="Basic and acidic residues" evidence="3">
    <location>
        <begin position="336"/>
        <end position="347"/>
    </location>
</feature>
<feature type="compositionally biased region" description="Basic and acidic residues" evidence="3">
    <location>
        <begin position="226"/>
        <end position="235"/>
    </location>
</feature>
<name>A0AAN6UJW5_9PEZI</name>
<dbReference type="PANTHER" id="PTHR48027">
    <property type="entry name" value="HETEROGENEOUS NUCLEAR RIBONUCLEOPROTEIN 87F-RELATED"/>
    <property type="match status" value="1"/>
</dbReference>
<reference evidence="5" key="1">
    <citation type="journal article" date="2023" name="Mol. Phylogenet. Evol.">
        <title>Genome-scale phylogeny and comparative genomics of the fungal order Sordariales.</title>
        <authorList>
            <person name="Hensen N."/>
            <person name="Bonometti L."/>
            <person name="Westerberg I."/>
            <person name="Brannstrom I.O."/>
            <person name="Guillou S."/>
            <person name="Cros-Aarteil S."/>
            <person name="Calhoun S."/>
            <person name="Haridas S."/>
            <person name="Kuo A."/>
            <person name="Mondo S."/>
            <person name="Pangilinan J."/>
            <person name="Riley R."/>
            <person name="LaButti K."/>
            <person name="Andreopoulos B."/>
            <person name="Lipzen A."/>
            <person name="Chen C."/>
            <person name="Yan M."/>
            <person name="Daum C."/>
            <person name="Ng V."/>
            <person name="Clum A."/>
            <person name="Steindorff A."/>
            <person name="Ohm R.A."/>
            <person name="Martin F."/>
            <person name="Silar P."/>
            <person name="Natvig D.O."/>
            <person name="Lalanne C."/>
            <person name="Gautier V."/>
            <person name="Ament-Velasquez S.L."/>
            <person name="Kruys A."/>
            <person name="Hutchinson M.I."/>
            <person name="Powell A.J."/>
            <person name="Barry K."/>
            <person name="Miller A.N."/>
            <person name="Grigoriev I.V."/>
            <person name="Debuchy R."/>
            <person name="Gladieux P."/>
            <person name="Hiltunen Thoren M."/>
            <person name="Johannesson H."/>
        </authorList>
    </citation>
    <scope>NUCLEOTIDE SEQUENCE</scope>
    <source>
        <strain evidence="5">CBS 123565</strain>
    </source>
</reference>
<comment type="caution">
    <text evidence="5">The sequence shown here is derived from an EMBL/GenBank/DDBJ whole genome shotgun (WGS) entry which is preliminary data.</text>
</comment>
<protein>
    <submittedName>
        <fullName evidence="5">RNA-binding domain-containing protein</fullName>
    </submittedName>
</protein>
<organism evidence="5 6">
    <name type="scientific">Trichocladium antarcticum</name>
    <dbReference type="NCBI Taxonomy" id="1450529"/>
    <lineage>
        <taxon>Eukaryota</taxon>
        <taxon>Fungi</taxon>
        <taxon>Dikarya</taxon>
        <taxon>Ascomycota</taxon>
        <taxon>Pezizomycotina</taxon>
        <taxon>Sordariomycetes</taxon>
        <taxon>Sordariomycetidae</taxon>
        <taxon>Sordariales</taxon>
        <taxon>Chaetomiaceae</taxon>
        <taxon>Trichocladium</taxon>
    </lineage>
</organism>
<dbReference type="Proteomes" id="UP001304895">
    <property type="component" value="Unassembled WGS sequence"/>
</dbReference>
<feature type="region of interest" description="Disordered" evidence="3">
    <location>
        <begin position="128"/>
        <end position="184"/>
    </location>
</feature>
<feature type="compositionally biased region" description="Basic and acidic residues" evidence="3">
    <location>
        <begin position="174"/>
        <end position="183"/>
    </location>
</feature>
<proteinExistence type="predicted"/>
<evidence type="ECO:0000256" key="2">
    <source>
        <dbReference type="PROSITE-ProRule" id="PRU00176"/>
    </source>
</evidence>
<dbReference type="PROSITE" id="PS50102">
    <property type="entry name" value="RRM"/>
    <property type="match status" value="2"/>
</dbReference>
<dbReference type="GO" id="GO:0003723">
    <property type="term" value="F:RNA binding"/>
    <property type="evidence" value="ECO:0007669"/>
    <property type="project" value="UniProtKB-UniRule"/>
</dbReference>
<evidence type="ECO:0000256" key="1">
    <source>
        <dbReference type="ARBA" id="ARBA00022884"/>
    </source>
</evidence>
<dbReference type="SMART" id="SM00360">
    <property type="entry name" value="RRM"/>
    <property type="match status" value="2"/>
</dbReference>